<keyword evidence="3" id="KW-1185">Reference proteome</keyword>
<reference evidence="3" key="1">
    <citation type="journal article" date="2017" name="Nat. Microbiol.">
        <title>Global analysis of biosynthetic gene clusters reveals vast potential of secondary metabolite production in Penicillium species.</title>
        <authorList>
            <person name="Nielsen J.C."/>
            <person name="Grijseels S."/>
            <person name="Prigent S."/>
            <person name="Ji B."/>
            <person name="Dainat J."/>
            <person name="Nielsen K.F."/>
            <person name="Frisvad J.C."/>
            <person name="Workman M."/>
            <person name="Nielsen J."/>
        </authorList>
    </citation>
    <scope>NUCLEOTIDE SEQUENCE [LARGE SCALE GENOMIC DNA]</scope>
    <source>
        <strain evidence="3">IBT 13039</strain>
    </source>
</reference>
<gene>
    <name evidence="2" type="ORF">PENNAL_c0001G01521</name>
</gene>
<sequence>MVKRPGESQGLYFRITRNPRLWFLLGHASTWPLPLCIATSTYYTIPLSSSPSPPYSRALLSSSSFLASRKSHTTRIVPARICANIASKTGTEQMQVSHLPRHIMLVLVALHIV</sequence>
<evidence type="ECO:0000313" key="2">
    <source>
        <dbReference type="EMBL" id="OQE96206.1"/>
    </source>
</evidence>
<name>A0A1V6Z952_PENNA</name>
<feature type="transmembrane region" description="Helical" evidence="1">
    <location>
        <begin position="21"/>
        <end position="45"/>
    </location>
</feature>
<organism evidence="2 3">
    <name type="scientific">Penicillium nalgiovense</name>
    <dbReference type="NCBI Taxonomy" id="60175"/>
    <lineage>
        <taxon>Eukaryota</taxon>
        <taxon>Fungi</taxon>
        <taxon>Dikarya</taxon>
        <taxon>Ascomycota</taxon>
        <taxon>Pezizomycotina</taxon>
        <taxon>Eurotiomycetes</taxon>
        <taxon>Eurotiomycetidae</taxon>
        <taxon>Eurotiales</taxon>
        <taxon>Aspergillaceae</taxon>
        <taxon>Penicillium</taxon>
    </lineage>
</organism>
<dbReference type="EMBL" id="MOOB01000001">
    <property type="protein sequence ID" value="OQE96206.1"/>
    <property type="molecule type" value="Genomic_DNA"/>
</dbReference>
<dbReference type="Proteomes" id="UP000191691">
    <property type="component" value="Unassembled WGS sequence"/>
</dbReference>
<evidence type="ECO:0000256" key="1">
    <source>
        <dbReference type="SAM" id="Phobius"/>
    </source>
</evidence>
<keyword evidence="1" id="KW-0812">Transmembrane</keyword>
<comment type="caution">
    <text evidence="2">The sequence shown here is derived from an EMBL/GenBank/DDBJ whole genome shotgun (WGS) entry which is preliminary data.</text>
</comment>
<dbReference type="AlphaFoldDB" id="A0A1V6Z952"/>
<protein>
    <submittedName>
        <fullName evidence="2">Uncharacterized protein</fullName>
    </submittedName>
</protein>
<evidence type="ECO:0000313" key="3">
    <source>
        <dbReference type="Proteomes" id="UP000191691"/>
    </source>
</evidence>
<keyword evidence="1" id="KW-1133">Transmembrane helix</keyword>
<keyword evidence="1" id="KW-0472">Membrane</keyword>
<accession>A0A1V6Z952</accession>
<proteinExistence type="predicted"/>